<dbReference type="Pfam" id="PF00942">
    <property type="entry name" value="CBM_3"/>
    <property type="match status" value="1"/>
</dbReference>
<dbReference type="EMBL" id="JAVDQH010000034">
    <property type="protein sequence ID" value="MDR6246625.1"/>
    <property type="molecule type" value="Genomic_DNA"/>
</dbReference>
<dbReference type="Gene3D" id="2.60.40.10">
    <property type="entry name" value="Immunoglobulins"/>
    <property type="match status" value="1"/>
</dbReference>
<sequence>MKSKKGFWQGFKYTMAVSLLAGSLLPAMTASPVYAESHVDNPFVGATAYINPDYAKEVDGSIAKVTDTTLKAKMATVKSYPTAVWLDRIDAIAGGSANAGRLSLEQHLDTALAQKKGNTPITAMFVIYDLPGRDCHALASNGELSLTQAALQRYKTEYIDAIAQVFANPKYKDIRIVNVIEPDSLPNLVTNLNDARCAAANSSGIYVDGIQYALNKLHAIPNTYNYLDIGHSGWMGWDNNRTAGVALYKTVVGGTTAGLSSVDGFVTNTANTTPLNEPNLPNPDLNVGGQPIKSAKYYEWNPYFDESDFTSILYSDFVNAGFPSSIGMLIDTGRNGWGGPNRPTMASGSDINSYVNSGRVDRRSHRGNWCNVSGAGIGTPPTAAPAAHLDAYVWVKPPGESDGSSSLIPNNEGKGFDRMCDPTYTTPDGVLTGALPNAPISGAWFHDQFVTLVNNSFPVLTTGGTTPPPVTPTAPAVPTGLQATAGDAQVKLNWSSVTGATSYTVKRATDAAGPFTTVGSSVTATLYTDSNVVNGTTYYYKVSATNTVGTSNDSDVVSAKPTATEVPPTTPPASSDLVVQYRAADTNATDSQIKPYLNIQNKGTSAVDLSTLKLRYYFSVEGGGTMSSWIDWAQVGQDNITRTFGNGYVELGFTAAAGKLQPGASTGEIQLRMAKSDWSALDESNDYSFDPTKTSYTDWNKVTLYQDGKLVWGIAP</sequence>
<keyword evidence="5" id="KW-1185">Reference proteome</keyword>
<dbReference type="CDD" id="cd00063">
    <property type="entry name" value="FN3"/>
    <property type="match status" value="1"/>
</dbReference>
<dbReference type="InterPro" id="IPR008965">
    <property type="entry name" value="CBM2/CBM3_carb-bd_dom_sf"/>
</dbReference>
<dbReference type="SUPFAM" id="SSF51989">
    <property type="entry name" value="Glycosyl hydrolases family 6, cellulases"/>
    <property type="match status" value="1"/>
</dbReference>
<dbReference type="InterPro" id="IPR016288">
    <property type="entry name" value="Beta_cellobiohydrolase"/>
</dbReference>
<dbReference type="InterPro" id="IPR001956">
    <property type="entry name" value="CBM3"/>
</dbReference>
<feature type="domain" description="CBM3" evidence="3">
    <location>
        <begin position="573"/>
        <end position="716"/>
    </location>
</feature>
<evidence type="ECO:0000256" key="1">
    <source>
        <dbReference type="RuleBase" id="RU361186"/>
    </source>
</evidence>
<dbReference type="EC" id="3.2.1.-" evidence="1"/>
<keyword evidence="1" id="KW-0119">Carbohydrate metabolism</keyword>
<dbReference type="SMART" id="SM01067">
    <property type="entry name" value="CBM_3"/>
    <property type="match status" value="1"/>
</dbReference>
<evidence type="ECO:0000313" key="5">
    <source>
        <dbReference type="Proteomes" id="UP001185028"/>
    </source>
</evidence>
<dbReference type="Pfam" id="PF01341">
    <property type="entry name" value="Glyco_hydro_6"/>
    <property type="match status" value="1"/>
</dbReference>
<feature type="chain" id="PRO_5045003808" description="Glucanase" evidence="1">
    <location>
        <begin position="36"/>
        <end position="716"/>
    </location>
</feature>
<dbReference type="PRINTS" id="PR00733">
    <property type="entry name" value="GLHYDRLASE6"/>
</dbReference>
<keyword evidence="1" id="KW-0732">Signal</keyword>
<evidence type="ECO:0000313" key="4">
    <source>
        <dbReference type="EMBL" id="MDR6246625.1"/>
    </source>
</evidence>
<dbReference type="PROSITE" id="PS51172">
    <property type="entry name" value="CBM3"/>
    <property type="match status" value="1"/>
</dbReference>
<dbReference type="PANTHER" id="PTHR34876">
    <property type="match status" value="1"/>
</dbReference>
<dbReference type="InterPro" id="IPR003961">
    <property type="entry name" value="FN3_dom"/>
</dbReference>
<name>A0ABU1J554_9BACL</name>
<evidence type="ECO:0000259" key="2">
    <source>
        <dbReference type="PROSITE" id="PS50853"/>
    </source>
</evidence>
<dbReference type="PROSITE" id="PS50853">
    <property type="entry name" value="FN3"/>
    <property type="match status" value="1"/>
</dbReference>
<accession>A0ABU1J554</accession>
<keyword evidence="1 4" id="KW-0326">Glycosidase</keyword>
<dbReference type="GO" id="GO:0016162">
    <property type="term" value="F:cellulose 1,4-beta-cellobiosidase activity"/>
    <property type="evidence" value="ECO:0007669"/>
    <property type="project" value="UniProtKB-EC"/>
</dbReference>
<dbReference type="InterPro" id="IPR036116">
    <property type="entry name" value="FN3_sf"/>
</dbReference>
<dbReference type="SUPFAM" id="SSF49265">
    <property type="entry name" value="Fibronectin type III"/>
    <property type="match status" value="1"/>
</dbReference>
<dbReference type="Proteomes" id="UP001185028">
    <property type="component" value="Unassembled WGS sequence"/>
</dbReference>
<evidence type="ECO:0000259" key="3">
    <source>
        <dbReference type="PROSITE" id="PS51172"/>
    </source>
</evidence>
<reference evidence="4 5" key="1">
    <citation type="submission" date="2023-07" db="EMBL/GenBank/DDBJ databases">
        <title>Genomic Encyclopedia of Type Strains, Phase IV (KMG-IV): sequencing the most valuable type-strain genomes for metagenomic binning, comparative biology and taxonomic classification.</title>
        <authorList>
            <person name="Goeker M."/>
        </authorList>
    </citation>
    <scope>NUCLEOTIDE SEQUENCE [LARGE SCALE GENOMIC DNA]</scope>
    <source>
        <strain evidence="4 5">DSM 22170</strain>
    </source>
</reference>
<comment type="caution">
    <text evidence="4">The sequence shown here is derived from an EMBL/GenBank/DDBJ whole genome shotgun (WGS) entry which is preliminary data.</text>
</comment>
<dbReference type="SMART" id="SM00060">
    <property type="entry name" value="FN3"/>
    <property type="match status" value="1"/>
</dbReference>
<dbReference type="SUPFAM" id="SSF49384">
    <property type="entry name" value="Carbohydrate-binding domain"/>
    <property type="match status" value="1"/>
</dbReference>
<dbReference type="InterPro" id="IPR013783">
    <property type="entry name" value="Ig-like_fold"/>
</dbReference>
<keyword evidence="1" id="KW-0136">Cellulose degradation</keyword>
<feature type="signal peptide" evidence="1">
    <location>
        <begin position="1"/>
        <end position="35"/>
    </location>
</feature>
<dbReference type="Gene3D" id="3.20.20.40">
    <property type="entry name" value="1, 4-beta cellobiohydrolase"/>
    <property type="match status" value="1"/>
</dbReference>
<dbReference type="InterPro" id="IPR036434">
    <property type="entry name" value="Beta_cellobiohydrolase_sf"/>
</dbReference>
<feature type="domain" description="Fibronectin type-III" evidence="2">
    <location>
        <begin position="474"/>
        <end position="569"/>
    </location>
</feature>
<proteinExistence type="inferred from homology"/>
<organism evidence="4 5">
    <name type="scientific">Paenibacillus hunanensis</name>
    <dbReference type="NCBI Taxonomy" id="539262"/>
    <lineage>
        <taxon>Bacteria</taxon>
        <taxon>Bacillati</taxon>
        <taxon>Bacillota</taxon>
        <taxon>Bacilli</taxon>
        <taxon>Bacillales</taxon>
        <taxon>Paenibacillaceae</taxon>
        <taxon>Paenibacillus</taxon>
    </lineage>
</organism>
<gene>
    <name evidence="4" type="ORF">JOC58_004570</name>
</gene>
<dbReference type="Gene3D" id="2.60.40.710">
    <property type="entry name" value="Endoglucanase-like"/>
    <property type="match status" value="1"/>
</dbReference>
<keyword evidence="1" id="KW-0624">Polysaccharide degradation</keyword>
<comment type="similarity">
    <text evidence="1">Belongs to the glycosyl hydrolase family 6.</text>
</comment>
<protein>
    <recommendedName>
        <fullName evidence="1">Glucanase</fullName>
        <ecNumber evidence="1">3.2.1.-</ecNumber>
    </recommendedName>
</protein>
<dbReference type="InterPro" id="IPR036966">
    <property type="entry name" value="CBM3_sf"/>
</dbReference>
<keyword evidence="1 4" id="KW-0378">Hydrolase</keyword>
<dbReference type="PANTHER" id="PTHR34876:SF4">
    <property type="entry name" value="1,4-BETA-D-GLUCAN CELLOBIOHYDROLASE C-RELATED"/>
    <property type="match status" value="1"/>
</dbReference>